<dbReference type="SUPFAM" id="SSF101898">
    <property type="entry name" value="NHL repeat"/>
    <property type="match status" value="1"/>
</dbReference>
<name>A0A815KFC2_9BILA</name>
<comment type="caution">
    <text evidence="3">The sequence shown here is derived from an EMBL/GenBank/DDBJ whole genome shotgun (WGS) entry which is preliminary data.</text>
</comment>
<dbReference type="EMBL" id="CAJNOQ010017205">
    <property type="protein sequence ID" value="CAF1394963.1"/>
    <property type="molecule type" value="Genomic_DNA"/>
</dbReference>
<dbReference type="PANTHER" id="PTHR24104">
    <property type="entry name" value="E3 UBIQUITIN-PROTEIN LIGASE NHLRC1-RELATED"/>
    <property type="match status" value="1"/>
</dbReference>
<sequence>MPSTVTTSRSCPASNLSSAWGVAVDPYSNVYVTYGTSVVKFPGGTVVAGGAAPDPPQSPFGICVDCFGAIYVTDYAYSRIQLWSNSSVGVTIIGYPNGTFGSGPKELNSPVDVKLDRQGNIYVLDEGNNRIQKYPPGGGTGTTVGTLPVSSGASALLVDDCGNFYVIQNLGVYKYTSASTSGTLMPPIFTGTPFGIAFDVQLNLYITVNINSTVGVTYKYAYS</sequence>
<dbReference type="GO" id="GO:0008270">
    <property type="term" value="F:zinc ion binding"/>
    <property type="evidence" value="ECO:0007669"/>
    <property type="project" value="UniProtKB-KW"/>
</dbReference>
<dbReference type="Proteomes" id="UP000681722">
    <property type="component" value="Unassembled WGS sequence"/>
</dbReference>
<dbReference type="AlphaFoldDB" id="A0A815KFC2"/>
<evidence type="ECO:0000313" key="5">
    <source>
        <dbReference type="Proteomes" id="UP000663829"/>
    </source>
</evidence>
<organism evidence="3 5">
    <name type="scientific">Didymodactylos carnosus</name>
    <dbReference type="NCBI Taxonomy" id="1234261"/>
    <lineage>
        <taxon>Eukaryota</taxon>
        <taxon>Metazoa</taxon>
        <taxon>Spiralia</taxon>
        <taxon>Gnathifera</taxon>
        <taxon>Rotifera</taxon>
        <taxon>Eurotatoria</taxon>
        <taxon>Bdelloidea</taxon>
        <taxon>Philodinida</taxon>
        <taxon>Philodinidae</taxon>
        <taxon>Didymodactylos</taxon>
    </lineage>
</organism>
<dbReference type="Proteomes" id="UP000663829">
    <property type="component" value="Unassembled WGS sequence"/>
</dbReference>
<evidence type="ECO:0000256" key="2">
    <source>
        <dbReference type="PROSITE-ProRule" id="PRU00504"/>
    </source>
</evidence>
<evidence type="ECO:0008006" key="6">
    <source>
        <dbReference type="Google" id="ProtNLM"/>
    </source>
</evidence>
<dbReference type="PANTHER" id="PTHR24104:SF25">
    <property type="entry name" value="PROTEIN LIN-41"/>
    <property type="match status" value="1"/>
</dbReference>
<dbReference type="OrthoDB" id="342730at2759"/>
<dbReference type="InterPro" id="IPR001258">
    <property type="entry name" value="NHL_repeat"/>
</dbReference>
<evidence type="ECO:0000256" key="1">
    <source>
        <dbReference type="ARBA" id="ARBA00022737"/>
    </source>
</evidence>
<reference evidence="3" key="1">
    <citation type="submission" date="2021-02" db="EMBL/GenBank/DDBJ databases">
        <authorList>
            <person name="Nowell W R."/>
        </authorList>
    </citation>
    <scope>NUCLEOTIDE SEQUENCE</scope>
</reference>
<evidence type="ECO:0000313" key="3">
    <source>
        <dbReference type="EMBL" id="CAF1394963.1"/>
    </source>
</evidence>
<accession>A0A815KFC2</accession>
<keyword evidence="1" id="KW-0677">Repeat</keyword>
<dbReference type="PROSITE" id="PS51125">
    <property type="entry name" value="NHL"/>
    <property type="match status" value="1"/>
</dbReference>
<dbReference type="EMBL" id="CAJOBC010082617">
    <property type="protein sequence ID" value="CAF4289204.1"/>
    <property type="molecule type" value="Genomic_DNA"/>
</dbReference>
<dbReference type="InterPro" id="IPR050952">
    <property type="entry name" value="TRIM-NHL_E3_ligases"/>
</dbReference>
<feature type="repeat" description="NHL" evidence="2">
    <location>
        <begin position="98"/>
        <end position="137"/>
    </location>
</feature>
<dbReference type="Pfam" id="PF01436">
    <property type="entry name" value="NHL"/>
    <property type="match status" value="1"/>
</dbReference>
<proteinExistence type="predicted"/>
<dbReference type="Gene3D" id="2.120.10.30">
    <property type="entry name" value="TolB, C-terminal domain"/>
    <property type="match status" value="1"/>
</dbReference>
<gene>
    <name evidence="3" type="ORF">GPM918_LOCUS32984</name>
    <name evidence="4" type="ORF">SRO942_LOCUS33658</name>
</gene>
<keyword evidence="5" id="KW-1185">Reference proteome</keyword>
<dbReference type="CDD" id="cd05819">
    <property type="entry name" value="NHL"/>
    <property type="match status" value="1"/>
</dbReference>
<dbReference type="InterPro" id="IPR011042">
    <property type="entry name" value="6-blade_b-propeller_TolB-like"/>
</dbReference>
<protein>
    <recommendedName>
        <fullName evidence="6">NHL repeat-containing protein</fullName>
    </recommendedName>
</protein>
<evidence type="ECO:0000313" key="4">
    <source>
        <dbReference type="EMBL" id="CAF4289204.1"/>
    </source>
</evidence>